<dbReference type="PANTHER" id="PTHR48098:SF1">
    <property type="entry name" value="DIACYLGLYCEROL ACYLTRANSFERASE_MYCOLYLTRANSFERASE AG85A"/>
    <property type="match status" value="1"/>
</dbReference>
<feature type="signal peptide" evidence="1">
    <location>
        <begin position="1"/>
        <end position="31"/>
    </location>
</feature>
<dbReference type="GO" id="GO:0016747">
    <property type="term" value="F:acyltransferase activity, transferring groups other than amino-acyl groups"/>
    <property type="evidence" value="ECO:0007669"/>
    <property type="project" value="TreeGrafter"/>
</dbReference>
<dbReference type="Proteomes" id="UP000002028">
    <property type="component" value="Chromosome"/>
</dbReference>
<reference evidence="2 3" key="1">
    <citation type="journal article" date="2010" name="Stand. Genomic Sci.">
        <title>Complete genome sequence of Spirosoma linguale type strain (1).</title>
        <authorList>
            <person name="Lail K."/>
            <person name="Sikorski J."/>
            <person name="Saunders E."/>
            <person name="Lapidus A."/>
            <person name="Glavina Del Rio T."/>
            <person name="Copeland A."/>
            <person name="Tice H."/>
            <person name="Cheng J.-F."/>
            <person name="Lucas S."/>
            <person name="Nolan M."/>
            <person name="Bruce D."/>
            <person name="Goodwin L."/>
            <person name="Pitluck S."/>
            <person name="Ivanova N."/>
            <person name="Mavromatis K."/>
            <person name="Ovchinnikova G."/>
            <person name="Pati A."/>
            <person name="Chen A."/>
            <person name="Palaniappan K."/>
            <person name="Land M."/>
            <person name="Hauser L."/>
            <person name="Chang Y.-J."/>
            <person name="Jeffries C.D."/>
            <person name="Chain P."/>
            <person name="Brettin T."/>
            <person name="Detter J.C."/>
            <person name="Schuetze A."/>
            <person name="Rohde M."/>
            <person name="Tindall B.J."/>
            <person name="Goeker M."/>
            <person name="Bristow J."/>
            <person name="Eisen J.A."/>
            <person name="Markowitz V."/>
            <person name="Hugenholtz P."/>
            <person name="Kyrpides N.C."/>
            <person name="Klenk H.-P."/>
            <person name="Chen F."/>
        </authorList>
    </citation>
    <scope>NUCLEOTIDE SEQUENCE [LARGE SCALE GENOMIC DNA]</scope>
    <source>
        <strain evidence="3">ATCC 33905 / DSM 74 / LMG 10896 / Claus 1</strain>
    </source>
</reference>
<proteinExistence type="predicted"/>
<keyword evidence="1" id="KW-0732">Signal</keyword>
<dbReference type="Pfam" id="PF00756">
    <property type="entry name" value="Esterase"/>
    <property type="match status" value="1"/>
</dbReference>
<evidence type="ECO:0000256" key="1">
    <source>
        <dbReference type="SAM" id="SignalP"/>
    </source>
</evidence>
<evidence type="ECO:0000313" key="2">
    <source>
        <dbReference type="EMBL" id="ADB37305.1"/>
    </source>
</evidence>
<dbReference type="InterPro" id="IPR029058">
    <property type="entry name" value="AB_hydrolase_fold"/>
</dbReference>
<dbReference type="STRING" id="504472.Slin_1255"/>
<organism evidence="2 3">
    <name type="scientific">Spirosoma linguale (strain ATCC 33905 / DSM 74 / LMG 10896 / Claus 1)</name>
    <dbReference type="NCBI Taxonomy" id="504472"/>
    <lineage>
        <taxon>Bacteria</taxon>
        <taxon>Pseudomonadati</taxon>
        <taxon>Bacteroidota</taxon>
        <taxon>Cytophagia</taxon>
        <taxon>Cytophagales</taxon>
        <taxon>Cytophagaceae</taxon>
        <taxon>Spirosoma</taxon>
    </lineage>
</organism>
<dbReference type="AlphaFoldDB" id="D2QL66"/>
<feature type="chain" id="PRO_5003035443" evidence="1">
    <location>
        <begin position="32"/>
        <end position="301"/>
    </location>
</feature>
<dbReference type="EMBL" id="CP001769">
    <property type="protein sequence ID" value="ADB37305.1"/>
    <property type="molecule type" value="Genomic_DNA"/>
</dbReference>
<dbReference type="PANTHER" id="PTHR48098">
    <property type="entry name" value="ENTEROCHELIN ESTERASE-RELATED"/>
    <property type="match status" value="1"/>
</dbReference>
<accession>D2QL66</accession>
<dbReference type="ESTHER" id="spild-d2ql66">
    <property type="family name" value="A85-EsteraseD-FGH"/>
</dbReference>
<evidence type="ECO:0000313" key="3">
    <source>
        <dbReference type="Proteomes" id="UP000002028"/>
    </source>
</evidence>
<protein>
    <submittedName>
        <fullName evidence="2">Esterase</fullName>
    </submittedName>
</protein>
<dbReference type="Gene3D" id="3.40.50.1820">
    <property type="entry name" value="alpha/beta hydrolase"/>
    <property type="match status" value="1"/>
</dbReference>
<dbReference type="SUPFAM" id="SSF53474">
    <property type="entry name" value="alpha/beta-Hydrolases"/>
    <property type="match status" value="1"/>
</dbReference>
<keyword evidence="3" id="KW-1185">Reference proteome</keyword>
<name>D2QL66_SPILD</name>
<gene>
    <name evidence="2" type="ordered locus">Slin_1255</name>
</gene>
<dbReference type="HOGENOM" id="CLU_037618_3_1_10"/>
<sequence>MFLNHSTVQSMNPIRLLFLFCFLCFSALSFAAKVDTLDIPSAVMQKNLRAAVVLPNSYAKGNATYPVLYLLHGGGGQFSDWLKQTPDKMLVHKLADQYNIIIVMPEGEKLSGYLDSPFQKDNQFETYITKEVVGKIDNTYRTIRDRKGRVITGLSMGGHGALYLSTRHPELYCAAGSMSGAVDLNRKKWKIDAEFAKRITPEFERILGPENATPDLHAANSVINMVDKMKTNGLKIIIDCGVDDFLIEPNRELHHRLVYNNTPHEYTERPGAHTWDYWENSLPSHVLFFSKVLKQNGIVVP</sequence>
<dbReference type="eggNOG" id="COG0627">
    <property type="taxonomic scope" value="Bacteria"/>
</dbReference>
<dbReference type="InterPro" id="IPR050583">
    <property type="entry name" value="Mycobacterial_A85_antigen"/>
</dbReference>
<dbReference type="KEGG" id="sli:Slin_1255"/>
<dbReference type="InterPro" id="IPR000801">
    <property type="entry name" value="Esterase-like"/>
</dbReference>